<name>A0AC61MW85_9FIRM</name>
<sequence>MANVVVYSSDTCPYCVAAKQFLENNKVAFTEKNISKDSSARTELMKMGHMGVPVILVDEQEVVGFDEPKLRNLLGL</sequence>
<accession>A0AC61MW85</accession>
<dbReference type="EMBL" id="CP066744">
    <property type="protein sequence ID" value="QQK07983.1"/>
    <property type="molecule type" value="Genomic_DNA"/>
</dbReference>
<reference evidence="1 2" key="1">
    <citation type="journal article" date="2022" name="Int. J. Syst. Evol. Microbiol.">
        <title>Miniphocaeibacter halophilus sp. nov., an ammonium-tolerant acetate-producing bacterium isolated from a biogas system.</title>
        <authorList>
            <person name="Schnurer A."/>
            <person name="Singh A."/>
            <person name="Bi S."/>
            <person name="Qiao W."/>
            <person name="Westerholm M."/>
        </authorList>
    </citation>
    <scope>NUCLEOTIDE SEQUENCE [LARGE SCALE GENOMIC DNA]</scope>
    <source>
        <strain evidence="1 2">AMB_01</strain>
    </source>
</reference>
<proteinExistence type="predicted"/>
<protein>
    <submittedName>
        <fullName evidence="1">Glutaredoxin family protein</fullName>
    </submittedName>
</protein>
<gene>
    <name evidence="1" type="ORF">JFY71_00145</name>
</gene>
<organism evidence="1 2">
    <name type="scientific">Miniphocaeibacter halophilus</name>
    <dbReference type="NCBI Taxonomy" id="2931922"/>
    <lineage>
        <taxon>Bacteria</taxon>
        <taxon>Bacillati</taxon>
        <taxon>Bacillota</taxon>
        <taxon>Tissierellia</taxon>
        <taxon>Tissierellales</taxon>
        <taxon>Peptoniphilaceae</taxon>
        <taxon>Miniphocaeibacter</taxon>
    </lineage>
</organism>
<dbReference type="Proteomes" id="UP000595814">
    <property type="component" value="Chromosome"/>
</dbReference>
<evidence type="ECO:0000313" key="2">
    <source>
        <dbReference type="Proteomes" id="UP000595814"/>
    </source>
</evidence>
<keyword evidence="2" id="KW-1185">Reference proteome</keyword>
<evidence type="ECO:0000313" key="1">
    <source>
        <dbReference type="EMBL" id="QQK07983.1"/>
    </source>
</evidence>